<dbReference type="AlphaFoldDB" id="W5MQ32"/>
<dbReference type="Proteomes" id="UP000018468">
    <property type="component" value="Linkage group LG9"/>
</dbReference>
<sequence length="289" mass="31260">ADKEELRIVLVGKTGGKSATGNTILGKKAFVDKFSMTSVTKGCEKCKGEVNGRDVVVVDTPGLFDTDLPEEEINLEIARCTTLTSPGPHVIILVMQEERKAVEMILQLFKQEAANYTIVLFSHAEKLKGKAIEDFISEQAQSIQEFIEYVAFNNEDMDDHAQEAKLMKIINDMFVQNEWNDFIKRMNEERQQHETEKQQLEEMIRELEEKYIKIARGKAADSSEFLKKVSIGLGGLALLAKGAGIGVAVIGTGVASTGGAAGAGTGLAATLGGWIAEAAEAPALAAVAQ</sequence>
<comment type="similarity">
    <text evidence="1">Belongs to the TRAFAC class TrmE-Era-EngA-EngB-Septin-like GTPase superfamily. AIG1/Toc34/Toc159-like paraseptin GTPase family. IAN subfamily.</text>
</comment>
<evidence type="ECO:0000256" key="1">
    <source>
        <dbReference type="ARBA" id="ARBA00008535"/>
    </source>
</evidence>
<keyword evidence="7" id="KW-1185">Reference proteome</keyword>
<keyword evidence="3" id="KW-0342">GTP-binding</keyword>
<reference evidence="6" key="3">
    <citation type="submission" date="2025-09" db="UniProtKB">
        <authorList>
            <consortium name="Ensembl"/>
        </authorList>
    </citation>
    <scope>IDENTIFICATION</scope>
</reference>
<evidence type="ECO:0000256" key="4">
    <source>
        <dbReference type="SAM" id="Coils"/>
    </source>
</evidence>
<dbReference type="PANTHER" id="PTHR10903:SF186">
    <property type="entry name" value="GTPASE IMAP FAMILY MEMBER 4-LIKE-RELATED"/>
    <property type="match status" value="1"/>
</dbReference>
<name>W5MQ32_LEPOC</name>
<dbReference type="Gene3D" id="3.40.50.300">
    <property type="entry name" value="P-loop containing nucleotide triphosphate hydrolases"/>
    <property type="match status" value="1"/>
</dbReference>
<evidence type="ECO:0000256" key="2">
    <source>
        <dbReference type="ARBA" id="ARBA00022741"/>
    </source>
</evidence>
<reference evidence="7" key="1">
    <citation type="submission" date="2011-12" db="EMBL/GenBank/DDBJ databases">
        <title>The Draft Genome of Lepisosteus oculatus.</title>
        <authorList>
            <consortium name="The Broad Institute Genome Assembly &amp; Analysis Group"/>
            <consortium name="Computational R&amp;D Group"/>
            <consortium name="and Sequencing Platform"/>
            <person name="Di Palma F."/>
            <person name="Alfoldi J."/>
            <person name="Johnson J."/>
            <person name="Berlin A."/>
            <person name="Gnerre S."/>
            <person name="Jaffe D."/>
            <person name="MacCallum I."/>
            <person name="Young S."/>
            <person name="Walker B.J."/>
            <person name="Lander E.S."/>
            <person name="Lindblad-Toh K."/>
        </authorList>
    </citation>
    <scope>NUCLEOTIDE SEQUENCE [LARGE SCALE GENOMIC DNA]</scope>
</reference>
<dbReference type="OMA" id="QNEWNDF"/>
<dbReference type="GeneTree" id="ENSGT01140000282522"/>
<dbReference type="GO" id="GO:0003924">
    <property type="term" value="F:GTPase activity"/>
    <property type="evidence" value="ECO:0000318"/>
    <property type="project" value="GO_Central"/>
</dbReference>
<keyword evidence="4" id="KW-0175">Coiled coil</keyword>
<reference evidence="6" key="2">
    <citation type="submission" date="2025-08" db="UniProtKB">
        <authorList>
            <consortium name="Ensembl"/>
        </authorList>
    </citation>
    <scope>IDENTIFICATION</scope>
</reference>
<dbReference type="PANTHER" id="PTHR10903">
    <property type="entry name" value="GTPASE, IMAP FAMILY MEMBER-RELATED"/>
    <property type="match status" value="1"/>
</dbReference>
<dbReference type="eggNOG" id="ENOG502RB0C">
    <property type="taxonomic scope" value="Eukaryota"/>
</dbReference>
<protein>
    <recommendedName>
        <fullName evidence="5">AIG1-type G domain-containing protein</fullName>
    </recommendedName>
</protein>
<keyword evidence="2" id="KW-0547">Nucleotide-binding</keyword>
<evidence type="ECO:0000259" key="5">
    <source>
        <dbReference type="PROSITE" id="PS51720"/>
    </source>
</evidence>
<dbReference type="GO" id="GO:0005525">
    <property type="term" value="F:GTP binding"/>
    <property type="evidence" value="ECO:0007669"/>
    <property type="project" value="UniProtKB-KW"/>
</dbReference>
<dbReference type="InterPro" id="IPR006703">
    <property type="entry name" value="G_AIG1"/>
</dbReference>
<feature type="coiled-coil region" evidence="4">
    <location>
        <begin position="183"/>
        <end position="217"/>
    </location>
</feature>
<feature type="domain" description="AIG1-type G" evidence="5">
    <location>
        <begin position="3"/>
        <end position="191"/>
    </location>
</feature>
<dbReference type="FunFam" id="3.40.50.300:FF:002274">
    <property type="entry name" value="Si:dkeyp-69e1.8"/>
    <property type="match status" value="1"/>
</dbReference>
<dbReference type="EMBL" id="AHAT01010074">
    <property type="status" value="NOT_ANNOTATED_CDS"/>
    <property type="molecule type" value="Genomic_DNA"/>
</dbReference>
<proteinExistence type="inferred from homology"/>
<evidence type="ECO:0000313" key="7">
    <source>
        <dbReference type="Proteomes" id="UP000018468"/>
    </source>
</evidence>
<dbReference type="InParanoid" id="W5MQ32"/>
<accession>W5MQ32</accession>
<evidence type="ECO:0000256" key="3">
    <source>
        <dbReference type="ARBA" id="ARBA00023134"/>
    </source>
</evidence>
<dbReference type="PROSITE" id="PS51720">
    <property type="entry name" value="G_AIG1"/>
    <property type="match status" value="1"/>
</dbReference>
<dbReference type="InterPro" id="IPR045058">
    <property type="entry name" value="GIMA/IAN/Toc"/>
</dbReference>
<dbReference type="Ensembl" id="ENSLOCT00000010506.1">
    <property type="protein sequence ID" value="ENSLOCP00000010491.1"/>
    <property type="gene ID" value="ENSLOCG00000008631.1"/>
</dbReference>
<dbReference type="Pfam" id="PF04548">
    <property type="entry name" value="AIG1"/>
    <property type="match status" value="1"/>
</dbReference>
<evidence type="ECO:0000313" key="6">
    <source>
        <dbReference type="Ensembl" id="ENSLOCP00000010491.1"/>
    </source>
</evidence>
<dbReference type="InterPro" id="IPR027417">
    <property type="entry name" value="P-loop_NTPase"/>
</dbReference>
<dbReference type="HOGENOM" id="CLU_010468_3_1_1"/>
<dbReference type="SUPFAM" id="SSF52540">
    <property type="entry name" value="P-loop containing nucleoside triphosphate hydrolases"/>
    <property type="match status" value="1"/>
</dbReference>
<organism evidence="6 7">
    <name type="scientific">Lepisosteus oculatus</name>
    <name type="common">Spotted gar</name>
    <dbReference type="NCBI Taxonomy" id="7918"/>
    <lineage>
        <taxon>Eukaryota</taxon>
        <taxon>Metazoa</taxon>
        <taxon>Chordata</taxon>
        <taxon>Craniata</taxon>
        <taxon>Vertebrata</taxon>
        <taxon>Euteleostomi</taxon>
        <taxon>Actinopterygii</taxon>
        <taxon>Neopterygii</taxon>
        <taxon>Holostei</taxon>
        <taxon>Semionotiformes</taxon>
        <taxon>Lepisosteidae</taxon>
        <taxon>Lepisosteus</taxon>
    </lineage>
</organism>